<evidence type="ECO:0000313" key="5">
    <source>
        <dbReference type="EMBL" id="ORY28275.1"/>
    </source>
</evidence>
<dbReference type="Pfam" id="PF00076">
    <property type="entry name" value="RRM_1"/>
    <property type="match status" value="1"/>
</dbReference>
<dbReference type="InterPro" id="IPR000504">
    <property type="entry name" value="RRM_dom"/>
</dbReference>
<feature type="domain" description="RRM" evidence="4">
    <location>
        <begin position="80"/>
        <end position="157"/>
    </location>
</feature>
<dbReference type="PANTHER" id="PTHR23236:SF12">
    <property type="entry name" value="EUKARYOTIC INITIATION FACTOR 4B-RELATED"/>
    <property type="match status" value="1"/>
</dbReference>
<dbReference type="GO" id="GO:0008143">
    <property type="term" value="F:poly(A) binding"/>
    <property type="evidence" value="ECO:0007669"/>
    <property type="project" value="TreeGrafter"/>
</dbReference>
<dbReference type="SUPFAM" id="SSF54928">
    <property type="entry name" value="RNA-binding domain, RBD"/>
    <property type="match status" value="1"/>
</dbReference>
<feature type="region of interest" description="Disordered" evidence="3">
    <location>
        <begin position="160"/>
        <end position="184"/>
    </location>
</feature>
<dbReference type="STRING" id="71784.A0A1Y2B2G4"/>
<feature type="region of interest" description="Disordered" evidence="3">
    <location>
        <begin position="33"/>
        <end position="76"/>
    </location>
</feature>
<name>A0A1Y2B2G4_9TREE</name>
<dbReference type="Proteomes" id="UP000193986">
    <property type="component" value="Unassembled WGS sequence"/>
</dbReference>
<gene>
    <name evidence="5" type="ORF">BCR39DRAFT_535240</name>
</gene>
<reference evidence="5 6" key="1">
    <citation type="submission" date="2016-07" db="EMBL/GenBank/DDBJ databases">
        <title>Pervasive Adenine N6-methylation of Active Genes in Fungi.</title>
        <authorList>
            <consortium name="DOE Joint Genome Institute"/>
            <person name="Mondo S.J."/>
            <person name="Dannebaum R.O."/>
            <person name="Kuo R.C."/>
            <person name="Labutti K."/>
            <person name="Haridas S."/>
            <person name="Kuo A."/>
            <person name="Salamov A."/>
            <person name="Ahrendt S.R."/>
            <person name="Lipzen A."/>
            <person name="Sullivan W."/>
            <person name="Andreopoulos W.B."/>
            <person name="Clum A."/>
            <person name="Lindquist E."/>
            <person name="Daum C."/>
            <person name="Ramamoorthy G.K."/>
            <person name="Gryganskyi A."/>
            <person name="Culley D."/>
            <person name="Magnuson J.K."/>
            <person name="James T.Y."/>
            <person name="O'Malley M.A."/>
            <person name="Stajich J.E."/>
            <person name="Spatafora J.W."/>
            <person name="Visel A."/>
            <person name="Grigoriev I.V."/>
        </authorList>
    </citation>
    <scope>NUCLEOTIDE SEQUENCE [LARGE SCALE GENOMIC DNA]</scope>
    <source>
        <strain evidence="5 6">68-887.2</strain>
    </source>
</reference>
<evidence type="ECO:0000256" key="3">
    <source>
        <dbReference type="SAM" id="MobiDB-lite"/>
    </source>
</evidence>
<evidence type="ECO:0000259" key="4">
    <source>
        <dbReference type="PROSITE" id="PS50102"/>
    </source>
</evidence>
<evidence type="ECO:0000256" key="1">
    <source>
        <dbReference type="ARBA" id="ARBA00022884"/>
    </source>
</evidence>
<comment type="caution">
    <text evidence="5">The sequence shown here is derived from an EMBL/GenBank/DDBJ whole genome shotgun (WGS) entry which is preliminary data.</text>
</comment>
<keyword evidence="6" id="KW-1185">Reference proteome</keyword>
<dbReference type="InterPro" id="IPR012677">
    <property type="entry name" value="Nucleotide-bd_a/b_plait_sf"/>
</dbReference>
<dbReference type="AlphaFoldDB" id="A0A1Y2B2G4"/>
<evidence type="ECO:0000256" key="2">
    <source>
        <dbReference type="PROSITE-ProRule" id="PRU00176"/>
    </source>
</evidence>
<protein>
    <recommendedName>
        <fullName evidence="4">RRM domain-containing protein</fullName>
    </recommendedName>
</protein>
<dbReference type="CDD" id="cd12306">
    <property type="entry name" value="RRM_II_PABPs"/>
    <property type="match status" value="1"/>
</dbReference>
<accession>A0A1Y2B2G4</accession>
<dbReference type="InParanoid" id="A0A1Y2B2G4"/>
<proteinExistence type="predicted"/>
<dbReference type="SMART" id="SM00360">
    <property type="entry name" value="RRM"/>
    <property type="match status" value="1"/>
</dbReference>
<dbReference type="PROSITE" id="PS50102">
    <property type="entry name" value="RRM"/>
    <property type="match status" value="1"/>
</dbReference>
<evidence type="ECO:0000313" key="6">
    <source>
        <dbReference type="Proteomes" id="UP000193986"/>
    </source>
</evidence>
<feature type="compositionally biased region" description="Acidic residues" evidence="3">
    <location>
        <begin position="61"/>
        <end position="75"/>
    </location>
</feature>
<keyword evidence="1 2" id="KW-0694">RNA-binding</keyword>
<feature type="compositionally biased region" description="Basic residues" evidence="3">
    <location>
        <begin position="168"/>
        <end position="184"/>
    </location>
</feature>
<dbReference type="Gene3D" id="3.30.70.330">
    <property type="match status" value="1"/>
</dbReference>
<dbReference type="GO" id="GO:0005737">
    <property type="term" value="C:cytoplasm"/>
    <property type="evidence" value="ECO:0007669"/>
    <property type="project" value="TreeGrafter"/>
</dbReference>
<dbReference type="EMBL" id="MCFC01000032">
    <property type="protein sequence ID" value="ORY28275.1"/>
    <property type="molecule type" value="Genomic_DNA"/>
</dbReference>
<dbReference type="PANTHER" id="PTHR23236">
    <property type="entry name" value="EUKARYOTIC TRANSLATION INITIATION FACTOR 4B/4H"/>
    <property type="match status" value="1"/>
</dbReference>
<dbReference type="OrthoDB" id="4726at2759"/>
<organism evidence="5 6">
    <name type="scientific">Naematelia encephala</name>
    <dbReference type="NCBI Taxonomy" id="71784"/>
    <lineage>
        <taxon>Eukaryota</taxon>
        <taxon>Fungi</taxon>
        <taxon>Dikarya</taxon>
        <taxon>Basidiomycota</taxon>
        <taxon>Agaricomycotina</taxon>
        <taxon>Tremellomycetes</taxon>
        <taxon>Tremellales</taxon>
        <taxon>Naemateliaceae</taxon>
        <taxon>Naematelia</taxon>
    </lineage>
</organism>
<sequence length="184" mass="20341">MAEEARESSPRIDDDVNVDEELQLMQARLAQMEEEKNQLAASEKAQLKAGSTSGTPKPEGDGDGDEATMEEDQPEAVDARSVYIGNVDYAATPEEIQAHFQACGTINRVTILCDKFTGHPKGYAYVEFAEPSIVQNALVLNESMFRGRLLQVKEKRTNIPGLNMTNRGRGRGRGRGRPFRARGR</sequence>
<dbReference type="InterPro" id="IPR035979">
    <property type="entry name" value="RBD_domain_sf"/>
</dbReference>